<dbReference type="EMBL" id="KZ679138">
    <property type="protein sequence ID" value="PTB73494.1"/>
    <property type="molecule type" value="Genomic_DNA"/>
</dbReference>
<dbReference type="Proteomes" id="UP000240760">
    <property type="component" value="Unassembled WGS sequence"/>
</dbReference>
<feature type="region of interest" description="Disordered" evidence="1">
    <location>
        <begin position="54"/>
        <end position="82"/>
    </location>
</feature>
<organism evidence="2 3">
    <name type="scientific">Trichoderma longibrachiatum ATCC 18648</name>
    <dbReference type="NCBI Taxonomy" id="983965"/>
    <lineage>
        <taxon>Eukaryota</taxon>
        <taxon>Fungi</taxon>
        <taxon>Dikarya</taxon>
        <taxon>Ascomycota</taxon>
        <taxon>Pezizomycotina</taxon>
        <taxon>Sordariomycetes</taxon>
        <taxon>Hypocreomycetidae</taxon>
        <taxon>Hypocreales</taxon>
        <taxon>Hypocreaceae</taxon>
        <taxon>Trichoderma</taxon>
    </lineage>
</organism>
<proteinExistence type="predicted"/>
<reference evidence="2 3" key="1">
    <citation type="submission" date="2016-07" db="EMBL/GenBank/DDBJ databases">
        <title>Multiple horizontal gene transfer events from other fungi enriched the ability of initially mycotrophic Trichoderma (Ascomycota) to feed on dead plant biomass.</title>
        <authorList>
            <consortium name="DOE Joint Genome Institute"/>
            <person name="Aerts A."/>
            <person name="Atanasova L."/>
            <person name="Chenthamara K."/>
            <person name="Zhang J."/>
            <person name="Grujic M."/>
            <person name="Henrissat B."/>
            <person name="Kuo A."/>
            <person name="Salamov A."/>
            <person name="Lipzen A."/>
            <person name="Labutti K."/>
            <person name="Barry K."/>
            <person name="Miao Y."/>
            <person name="Rahimi M.J."/>
            <person name="Shen Q."/>
            <person name="Grigoriev I.V."/>
            <person name="Kubicek C.P."/>
            <person name="Druzhinina I.S."/>
        </authorList>
    </citation>
    <scope>NUCLEOTIDE SEQUENCE [LARGE SCALE GENOMIC DNA]</scope>
    <source>
        <strain evidence="2 3">ATCC 18648</strain>
    </source>
</reference>
<feature type="compositionally biased region" description="Basic and acidic residues" evidence="1">
    <location>
        <begin position="54"/>
        <end position="65"/>
    </location>
</feature>
<sequence>MLAHDMIYGVIVDENHQEHDARASVPACSYTAAARYPRRIRIRQAMARYSSNHFIDKHPRQNQEHQHRRTPAPYQGTTRQPSTRIMQRLTCTVSHPQSMSEITPTQIAMTSRIAQQHPPCKLNEEKKQGETCQSFV</sequence>
<dbReference type="AlphaFoldDB" id="A0A2T4BW27"/>
<protein>
    <submittedName>
        <fullName evidence="2">Uncharacterized protein</fullName>
    </submittedName>
</protein>
<evidence type="ECO:0000313" key="3">
    <source>
        <dbReference type="Proteomes" id="UP000240760"/>
    </source>
</evidence>
<keyword evidence="3" id="KW-1185">Reference proteome</keyword>
<name>A0A2T4BW27_TRILO</name>
<gene>
    <name evidence="2" type="ORF">M440DRAFT_1064099</name>
</gene>
<accession>A0A2T4BW27</accession>
<evidence type="ECO:0000256" key="1">
    <source>
        <dbReference type="SAM" id="MobiDB-lite"/>
    </source>
</evidence>
<evidence type="ECO:0000313" key="2">
    <source>
        <dbReference type="EMBL" id="PTB73494.1"/>
    </source>
</evidence>